<evidence type="ECO:0000313" key="3">
    <source>
        <dbReference type="EMBL" id="CAB3399664.1"/>
    </source>
</evidence>
<dbReference type="InterPro" id="IPR019770">
    <property type="entry name" value="TIF_eIF_4E_CS"/>
</dbReference>
<comment type="similarity">
    <text evidence="2">Belongs to the eukaryotic initiation factor 4E family.</text>
</comment>
<dbReference type="PROSITE" id="PS00813">
    <property type="entry name" value="IF4E"/>
    <property type="match status" value="1"/>
</dbReference>
<proteinExistence type="inferred from homology"/>
<gene>
    <name evidence="3" type="ORF">CBOVIS_LOCUS2753</name>
</gene>
<dbReference type="PANTHER" id="PTHR11960:SF18">
    <property type="entry name" value="EUKARYOTIC TRANSLATION INITIATION FACTOR 4E HOMOLOGOUS PROTEIN, ISOFORM B"/>
    <property type="match status" value="1"/>
</dbReference>
<organism evidence="3 4">
    <name type="scientific">Caenorhabditis bovis</name>
    <dbReference type="NCBI Taxonomy" id="2654633"/>
    <lineage>
        <taxon>Eukaryota</taxon>
        <taxon>Metazoa</taxon>
        <taxon>Ecdysozoa</taxon>
        <taxon>Nematoda</taxon>
        <taxon>Chromadorea</taxon>
        <taxon>Rhabditida</taxon>
        <taxon>Rhabditina</taxon>
        <taxon>Rhabditomorpha</taxon>
        <taxon>Rhabditoidea</taxon>
        <taxon>Rhabditidae</taxon>
        <taxon>Peloderinae</taxon>
        <taxon>Caenorhabditis</taxon>
    </lineage>
</organism>
<dbReference type="OrthoDB" id="590761at2759"/>
<dbReference type="GO" id="GO:0000340">
    <property type="term" value="F:RNA 7-methylguanosine cap binding"/>
    <property type="evidence" value="ECO:0007669"/>
    <property type="project" value="TreeGrafter"/>
</dbReference>
<comment type="caution">
    <text evidence="3">The sequence shown here is derived from an EMBL/GenBank/DDBJ whole genome shotgun (WGS) entry which is preliminary data.</text>
</comment>
<dbReference type="SUPFAM" id="SSF55418">
    <property type="entry name" value="eIF4e-like"/>
    <property type="match status" value="1"/>
</dbReference>
<evidence type="ECO:0000313" key="4">
    <source>
        <dbReference type="Proteomes" id="UP000494206"/>
    </source>
</evidence>
<dbReference type="Gene3D" id="3.30.760.10">
    <property type="entry name" value="RNA Cap, Translation Initiation Factor Eif4e"/>
    <property type="match status" value="1"/>
</dbReference>
<keyword evidence="2" id="KW-0396">Initiation factor</keyword>
<dbReference type="AlphaFoldDB" id="A0A8S1EES8"/>
<keyword evidence="2" id="KW-0694">RNA-binding</keyword>
<reference evidence="3 4" key="1">
    <citation type="submission" date="2020-04" db="EMBL/GenBank/DDBJ databases">
        <authorList>
            <person name="Laetsch R D."/>
            <person name="Stevens L."/>
            <person name="Kumar S."/>
            <person name="Blaxter L. M."/>
        </authorList>
    </citation>
    <scope>NUCLEOTIDE SEQUENCE [LARGE SCALE GENOMIC DNA]</scope>
</reference>
<dbReference type="GO" id="GO:0016281">
    <property type="term" value="C:eukaryotic translation initiation factor 4F complex"/>
    <property type="evidence" value="ECO:0007669"/>
    <property type="project" value="TreeGrafter"/>
</dbReference>
<dbReference type="FunFam" id="3.30.760.10:FF:000014">
    <property type="entry name" value="Eukaryotic translation initiation factor 4E-4"/>
    <property type="match status" value="1"/>
</dbReference>
<dbReference type="Proteomes" id="UP000494206">
    <property type="component" value="Unassembled WGS sequence"/>
</dbReference>
<evidence type="ECO:0000256" key="2">
    <source>
        <dbReference type="RuleBase" id="RU004374"/>
    </source>
</evidence>
<evidence type="ECO:0000256" key="1">
    <source>
        <dbReference type="ARBA" id="ARBA00032656"/>
    </source>
</evidence>
<dbReference type="EMBL" id="CADEPM010000002">
    <property type="protein sequence ID" value="CAB3399664.1"/>
    <property type="molecule type" value="Genomic_DNA"/>
</dbReference>
<dbReference type="PANTHER" id="PTHR11960">
    <property type="entry name" value="EUKARYOTIC TRANSLATION INITIATION FACTOR 4E RELATED"/>
    <property type="match status" value="1"/>
</dbReference>
<sequence>MAASDKKSFEPESKVVPMYVAETDPESNDHLTEYSFMLSFFVRPSGKFDPVEYASYVQPVAVIKSVEQFWRVFIHFKRPTDLGDKADIHFFKKGIKPVWEDPANVRGGKWIVRLKKGLCTRMWENLLLAMIGEQFMVGDEICGAVCSIRNQEDIISVWNRTSDDITVTNRIRDALRRVLQLPQNTVLEYKKHDDCLKDRSSYRHTTNIYKC</sequence>
<accession>A0A8S1EES8</accession>
<dbReference type="Pfam" id="PF01652">
    <property type="entry name" value="IF4E"/>
    <property type="match status" value="1"/>
</dbReference>
<dbReference type="GO" id="GO:0003743">
    <property type="term" value="F:translation initiation factor activity"/>
    <property type="evidence" value="ECO:0007669"/>
    <property type="project" value="UniProtKB-KW"/>
</dbReference>
<dbReference type="InterPro" id="IPR023398">
    <property type="entry name" value="TIF_eIF4e-like"/>
</dbReference>
<protein>
    <recommendedName>
        <fullName evidence="1">eIF-4F 25 kDa subunit</fullName>
    </recommendedName>
</protein>
<dbReference type="InterPro" id="IPR001040">
    <property type="entry name" value="TIF_eIF_4E"/>
</dbReference>
<keyword evidence="4" id="KW-1185">Reference proteome</keyword>
<name>A0A8S1EES8_9PELO</name>
<keyword evidence="2" id="KW-0648">Protein biosynthesis</keyword>